<comment type="subcellular location">
    <subcellularLocation>
        <location evidence="1">Cell membrane</location>
        <topology evidence="1">Single-pass type I membrane protein</topology>
    </subcellularLocation>
    <subcellularLocation>
        <location evidence="3">Cell projection</location>
        <location evidence="3">Ruffle</location>
    </subcellularLocation>
    <subcellularLocation>
        <location evidence="2">Early endosome</location>
    </subcellularLocation>
</comment>
<dbReference type="GO" id="GO:0002755">
    <property type="term" value="P:MyD88-dependent toll-like receptor signaling pathway"/>
    <property type="evidence" value="ECO:0007669"/>
    <property type="project" value="TreeGrafter"/>
</dbReference>
<keyword evidence="5" id="KW-1003">Cell membrane</keyword>
<evidence type="ECO:0000256" key="5">
    <source>
        <dbReference type="ARBA" id="ARBA00022475"/>
    </source>
</evidence>
<keyword evidence="10" id="KW-0677">Repeat</keyword>
<evidence type="ECO:0000256" key="18">
    <source>
        <dbReference type="ARBA" id="ARBA00023198"/>
    </source>
</evidence>
<dbReference type="InterPro" id="IPR032675">
    <property type="entry name" value="LRR_dom_sf"/>
</dbReference>
<dbReference type="GO" id="GO:0001726">
    <property type="term" value="C:ruffle"/>
    <property type="evidence" value="ECO:0007669"/>
    <property type="project" value="UniProtKB-SubCell"/>
</dbReference>
<dbReference type="AlphaFoldDB" id="A0A8C1SK83"/>
<dbReference type="Pfam" id="PF01582">
    <property type="entry name" value="TIR"/>
    <property type="match status" value="1"/>
</dbReference>
<keyword evidence="7" id="KW-0433">Leucine-rich repeat</keyword>
<organism evidence="23 24">
    <name type="scientific">Cyprinus carpio</name>
    <name type="common">Common carp</name>
    <dbReference type="NCBI Taxonomy" id="7962"/>
    <lineage>
        <taxon>Eukaryota</taxon>
        <taxon>Metazoa</taxon>
        <taxon>Chordata</taxon>
        <taxon>Craniata</taxon>
        <taxon>Vertebrata</taxon>
        <taxon>Euteleostomi</taxon>
        <taxon>Actinopterygii</taxon>
        <taxon>Neopterygii</taxon>
        <taxon>Teleostei</taxon>
        <taxon>Ostariophysi</taxon>
        <taxon>Cypriniformes</taxon>
        <taxon>Cyprinidae</taxon>
        <taxon>Cyprininae</taxon>
        <taxon>Cyprinus</taxon>
    </lineage>
</organism>
<evidence type="ECO:0000256" key="7">
    <source>
        <dbReference type="ARBA" id="ARBA00022614"/>
    </source>
</evidence>
<proteinExistence type="inferred from homology"/>
<evidence type="ECO:0000256" key="6">
    <source>
        <dbReference type="ARBA" id="ARBA00022588"/>
    </source>
</evidence>
<evidence type="ECO:0000256" key="11">
    <source>
        <dbReference type="ARBA" id="ARBA00022753"/>
    </source>
</evidence>
<dbReference type="GO" id="GO:0046696">
    <property type="term" value="C:lipopolysaccharide receptor complex"/>
    <property type="evidence" value="ECO:0007669"/>
    <property type="project" value="TreeGrafter"/>
</dbReference>
<dbReference type="PANTHER" id="PTHR24365:SF521">
    <property type="entry name" value="TOLL-LIKE RECEPTOR 4"/>
    <property type="match status" value="1"/>
</dbReference>
<evidence type="ECO:0000256" key="9">
    <source>
        <dbReference type="ARBA" id="ARBA00022729"/>
    </source>
</evidence>
<evidence type="ECO:0000256" key="17">
    <source>
        <dbReference type="ARBA" id="ARBA00023180"/>
    </source>
</evidence>
<dbReference type="InterPro" id="IPR003591">
    <property type="entry name" value="Leu-rich_rpt_typical-subtyp"/>
</dbReference>
<dbReference type="GO" id="GO:0001875">
    <property type="term" value="F:lipopolysaccharide immune receptor activity"/>
    <property type="evidence" value="ECO:0007669"/>
    <property type="project" value="TreeGrafter"/>
</dbReference>
<evidence type="ECO:0000256" key="19">
    <source>
        <dbReference type="ARBA" id="ARBA00023273"/>
    </source>
</evidence>
<evidence type="ECO:0000256" key="13">
    <source>
        <dbReference type="ARBA" id="ARBA00022859"/>
    </source>
</evidence>
<keyword evidence="15 21" id="KW-0472">Membrane</keyword>
<dbReference type="InterPro" id="IPR000157">
    <property type="entry name" value="TIR_dom"/>
</dbReference>
<dbReference type="GO" id="GO:0005886">
    <property type="term" value="C:plasma membrane"/>
    <property type="evidence" value="ECO:0007669"/>
    <property type="project" value="UniProtKB-SubCell"/>
</dbReference>
<dbReference type="Ensembl" id="ENSCCRT00015008841.1">
    <property type="protein sequence ID" value="ENSCCRP00015008500.1"/>
    <property type="gene ID" value="ENSCCRG00015004198.1"/>
</dbReference>
<reference evidence="23" key="1">
    <citation type="submission" date="2025-08" db="UniProtKB">
        <authorList>
            <consortium name="Ensembl"/>
        </authorList>
    </citation>
    <scope>IDENTIFICATION</scope>
</reference>
<feature type="transmembrane region" description="Helical" evidence="21">
    <location>
        <begin position="712"/>
        <end position="732"/>
    </location>
</feature>
<evidence type="ECO:0000256" key="8">
    <source>
        <dbReference type="ARBA" id="ARBA00022692"/>
    </source>
</evidence>
<dbReference type="Proteomes" id="UP000694700">
    <property type="component" value="Unplaced"/>
</dbReference>
<dbReference type="GO" id="GO:0034142">
    <property type="term" value="P:toll-like receptor 4 signaling pathway"/>
    <property type="evidence" value="ECO:0007669"/>
    <property type="project" value="TreeGrafter"/>
</dbReference>
<keyword evidence="13" id="KW-0391">Immunity</keyword>
<feature type="domain" description="TIR" evidence="22">
    <location>
        <begin position="756"/>
        <end position="899"/>
    </location>
</feature>
<evidence type="ECO:0000256" key="21">
    <source>
        <dbReference type="SAM" id="Phobius"/>
    </source>
</evidence>
<keyword evidence="18" id="KW-0395">Inflammatory response</keyword>
<evidence type="ECO:0000256" key="14">
    <source>
        <dbReference type="ARBA" id="ARBA00022989"/>
    </source>
</evidence>
<evidence type="ECO:0000256" key="12">
    <source>
        <dbReference type="ARBA" id="ARBA00022843"/>
    </source>
</evidence>
<evidence type="ECO:0000256" key="3">
    <source>
        <dbReference type="ARBA" id="ARBA00004466"/>
    </source>
</evidence>
<dbReference type="GO" id="GO:0050829">
    <property type="term" value="P:defense response to Gram-negative bacterium"/>
    <property type="evidence" value="ECO:0007669"/>
    <property type="project" value="TreeGrafter"/>
</dbReference>
<name>A0A8C1SK83_CYPCA</name>
<dbReference type="Gene3D" id="3.40.50.10140">
    <property type="entry name" value="Toll/interleukin-1 receptor homology (TIR) domain"/>
    <property type="match status" value="1"/>
</dbReference>
<comment type="similarity">
    <text evidence="4">Belongs to the Toll-like receptor family.</text>
</comment>
<keyword evidence="11" id="KW-0967">Endosome</keyword>
<dbReference type="GO" id="GO:0005769">
    <property type="term" value="C:early endosome"/>
    <property type="evidence" value="ECO:0007669"/>
    <property type="project" value="UniProtKB-SubCell"/>
</dbReference>
<evidence type="ECO:0000313" key="24">
    <source>
        <dbReference type="Proteomes" id="UP000694700"/>
    </source>
</evidence>
<evidence type="ECO:0000256" key="2">
    <source>
        <dbReference type="ARBA" id="ARBA00004412"/>
    </source>
</evidence>
<dbReference type="GO" id="GO:0032497">
    <property type="term" value="P:detection of lipopolysaccharide"/>
    <property type="evidence" value="ECO:0007669"/>
    <property type="project" value="TreeGrafter"/>
</dbReference>
<keyword evidence="12" id="KW-0832">Ubl conjugation</keyword>
<keyword evidence="16" id="KW-0675">Receptor</keyword>
<evidence type="ECO:0000256" key="4">
    <source>
        <dbReference type="ARBA" id="ARBA00009634"/>
    </source>
</evidence>
<gene>
    <name evidence="23" type="primary">LOC109066037</name>
</gene>
<evidence type="ECO:0000259" key="22">
    <source>
        <dbReference type="PROSITE" id="PS50104"/>
    </source>
</evidence>
<dbReference type="Pfam" id="PF13855">
    <property type="entry name" value="LRR_8"/>
    <property type="match status" value="1"/>
</dbReference>
<dbReference type="SUPFAM" id="SSF52058">
    <property type="entry name" value="L domain-like"/>
    <property type="match status" value="2"/>
</dbReference>
<evidence type="ECO:0000313" key="23">
    <source>
        <dbReference type="Ensembl" id="ENSCCRP00015008500.1"/>
    </source>
</evidence>
<dbReference type="FunFam" id="3.40.50.10140:FF:000006">
    <property type="entry name" value="Toll-like receptor 4"/>
    <property type="match status" value="1"/>
</dbReference>
<keyword evidence="14 21" id="KW-1133">Transmembrane helix</keyword>
<evidence type="ECO:0000256" key="20">
    <source>
        <dbReference type="ARBA" id="ARBA00040109"/>
    </source>
</evidence>
<dbReference type="GO" id="GO:0001530">
    <property type="term" value="F:lipopolysaccharide binding"/>
    <property type="evidence" value="ECO:0007669"/>
    <property type="project" value="TreeGrafter"/>
</dbReference>
<dbReference type="InterPro" id="IPR035897">
    <property type="entry name" value="Toll_tir_struct_dom_sf"/>
</dbReference>
<dbReference type="Gene3D" id="3.80.10.10">
    <property type="entry name" value="Ribonuclease Inhibitor"/>
    <property type="match status" value="1"/>
</dbReference>
<evidence type="ECO:0000256" key="10">
    <source>
        <dbReference type="ARBA" id="ARBA00022737"/>
    </source>
</evidence>
<dbReference type="PANTHER" id="PTHR24365">
    <property type="entry name" value="TOLL-LIKE RECEPTOR"/>
    <property type="match status" value="1"/>
</dbReference>
<dbReference type="GO" id="GO:0006954">
    <property type="term" value="P:inflammatory response"/>
    <property type="evidence" value="ECO:0007669"/>
    <property type="project" value="UniProtKB-KW"/>
</dbReference>
<keyword evidence="9" id="KW-0732">Signal</keyword>
<dbReference type="PROSITE" id="PS51450">
    <property type="entry name" value="LRR"/>
    <property type="match status" value="1"/>
</dbReference>
<keyword evidence="8 21" id="KW-0812">Transmembrane</keyword>
<dbReference type="SMART" id="SM00255">
    <property type="entry name" value="TIR"/>
    <property type="match status" value="1"/>
</dbReference>
<dbReference type="SUPFAM" id="SSF52200">
    <property type="entry name" value="Toll/Interleukin receptor TIR domain"/>
    <property type="match status" value="1"/>
</dbReference>
<dbReference type="PROSITE" id="PS50104">
    <property type="entry name" value="TIR"/>
    <property type="match status" value="1"/>
</dbReference>
<dbReference type="InterPro" id="IPR001611">
    <property type="entry name" value="Leu-rich_rpt"/>
</dbReference>
<keyword evidence="6" id="KW-0399">Innate immunity</keyword>
<sequence>MIYFFISVGKLSTKKKNPFITVVKFENFHLFVHSFRLPRNLRYIPSSIPSSFQTLDFSFNVLKHLPVLFFLQVPDRSRSHTRSFLTMIMSYGEWMIFLGSVLFLASSGQGQECTTIIKNMEYSCSGRNLTQIPSSLPFTVMSLDFSFNFLSSLHKCAFPVLVNLQVLDLTRCQIKHIENDTFYNVKNLTTLILTGNPITYFGPGCLNSLHNLQRLVLVDVGLSSLMLQINNLTKLQELRVGTNNIQSVSLPPFMSTFKEFSLLDLHANNISIIKTDDTVLLREIGRNMTLILSRNQLLHIEPGAFKDIYLKEFHILSSFVSLNAQKECLEALTGLSVDKLFLGSYRMQWKVKVSNGSYLDGLCSIHFNEIYFVQKEFSDSEMHLFRCMINATKITVKSGYIKSMKYIRFHRLKELYLGPTLLSAVPLISHIPSLEKLVVRNNMPMNFYGISDLPLLKFVDLSGNFLILKDCCSQFFQRTPNIHYMNLSRNSEIGIADKPFSGLDLLEVLDLHHTKLVLVFYFGFLHGLKYLKYLDISYTSITVTRQMIFQDLNNLTVLKMAGNSFHGDALSYLLQNLTGLNVLDISHCGIEEISRRSFIGTQKIRYLYLSQNKLMILDFLALPNLKQLTSLYVDKNSITSIPLHVLQKLPTNLSEFDLSSNPIDCSCSQTDFIWWIIQNQNVLKQPENIVCKTTDFRAKDFDIHSCVHKKRLTIVVSVCFVTVVVLLSFLVYRFQFYLQYCWILLRGYRSPGQQECSYDAFVIFSSYDEVWVMNELMENLENGVPPIQLCLHMRDFQAGKSIASNIIDEGIMGSRKIIVVVSQHFIDSAWCRFEFELAQSHFMMERNANIIIIILEDVEERKTKKVFGLHKHLKKNTYLKWSRDPLSNMRFWIRLRKAIFATNQ</sequence>
<accession>A0A8C1SK83</accession>
<evidence type="ECO:0000256" key="16">
    <source>
        <dbReference type="ARBA" id="ARBA00023170"/>
    </source>
</evidence>
<dbReference type="GO" id="GO:0045087">
    <property type="term" value="P:innate immune response"/>
    <property type="evidence" value="ECO:0007669"/>
    <property type="project" value="UniProtKB-KW"/>
</dbReference>
<protein>
    <recommendedName>
        <fullName evidence="20">Toll-like receptor 4</fullName>
    </recommendedName>
</protein>
<keyword evidence="17" id="KW-0325">Glycoprotein</keyword>
<evidence type="ECO:0000256" key="15">
    <source>
        <dbReference type="ARBA" id="ARBA00023136"/>
    </source>
</evidence>
<keyword evidence="19" id="KW-0966">Cell projection</keyword>
<evidence type="ECO:0000256" key="1">
    <source>
        <dbReference type="ARBA" id="ARBA00004251"/>
    </source>
</evidence>
<dbReference type="SMART" id="SM00369">
    <property type="entry name" value="LRR_TYP"/>
    <property type="match status" value="6"/>
</dbReference>